<protein>
    <submittedName>
        <fullName evidence="2">Uncharacterized protein</fullName>
    </submittedName>
</protein>
<name>A0ABD1U5N5_9LAMI</name>
<keyword evidence="3" id="KW-1185">Reference proteome</keyword>
<organism evidence="2 3">
    <name type="scientific">Forsythia ovata</name>
    <dbReference type="NCBI Taxonomy" id="205694"/>
    <lineage>
        <taxon>Eukaryota</taxon>
        <taxon>Viridiplantae</taxon>
        <taxon>Streptophyta</taxon>
        <taxon>Embryophyta</taxon>
        <taxon>Tracheophyta</taxon>
        <taxon>Spermatophyta</taxon>
        <taxon>Magnoliopsida</taxon>
        <taxon>eudicotyledons</taxon>
        <taxon>Gunneridae</taxon>
        <taxon>Pentapetalae</taxon>
        <taxon>asterids</taxon>
        <taxon>lamiids</taxon>
        <taxon>Lamiales</taxon>
        <taxon>Oleaceae</taxon>
        <taxon>Forsythieae</taxon>
        <taxon>Forsythia</taxon>
    </lineage>
</organism>
<dbReference type="EMBL" id="JBFOLJ010000007">
    <property type="protein sequence ID" value="KAL2520058.1"/>
    <property type="molecule type" value="Genomic_DNA"/>
</dbReference>
<accession>A0ABD1U5N5</accession>
<evidence type="ECO:0000256" key="1">
    <source>
        <dbReference type="SAM" id="MobiDB-lite"/>
    </source>
</evidence>
<feature type="compositionally biased region" description="Basic and acidic residues" evidence="1">
    <location>
        <begin position="150"/>
        <end position="160"/>
    </location>
</feature>
<dbReference type="AlphaFoldDB" id="A0ABD1U5N5"/>
<reference evidence="3" key="1">
    <citation type="submission" date="2024-07" db="EMBL/GenBank/DDBJ databases">
        <title>Two chromosome-level genome assemblies of Korean endemic species Abeliophyllum distichum and Forsythia ovata (Oleaceae).</title>
        <authorList>
            <person name="Jang H."/>
        </authorList>
    </citation>
    <scope>NUCLEOTIDE SEQUENCE [LARGE SCALE GENOMIC DNA]</scope>
</reference>
<proteinExistence type="predicted"/>
<comment type="caution">
    <text evidence="2">The sequence shown here is derived from an EMBL/GenBank/DDBJ whole genome shotgun (WGS) entry which is preliminary data.</text>
</comment>
<evidence type="ECO:0000313" key="3">
    <source>
        <dbReference type="Proteomes" id="UP001604277"/>
    </source>
</evidence>
<sequence>MEGESILRLRIVGLRSCEEGNEERDDFRLGIIGFRGILDNSLDNLDGNIAKHYYHHHHNRDGFVSLWTSLMLDMLGGVLEDASLPHLAPSAATGSKPTVLQVSETSTNNPYILPAPEATTDVPSTSIPVRPVPLPENSRQSIKRKAGAKSGEEASRDKLDPTVLGKLSPTVAIAATSVHKYWTSAFEKTADTAEVTELVKLTEMYTSCSHVLNCELYKMLEMKVDELHSAIGEDEDVEAMRAENKHLRARLVFSEDARTRATYDVTKAQTIQKACVDARKKVESQLKSCQSMIYVKDKELTEALSELAKAKGLLAKLGAPGYAEP</sequence>
<feature type="region of interest" description="Disordered" evidence="1">
    <location>
        <begin position="108"/>
        <end position="161"/>
    </location>
</feature>
<dbReference type="Proteomes" id="UP001604277">
    <property type="component" value="Unassembled WGS sequence"/>
</dbReference>
<gene>
    <name evidence="2" type="ORF">Fot_23981</name>
</gene>
<evidence type="ECO:0000313" key="2">
    <source>
        <dbReference type="EMBL" id="KAL2520058.1"/>
    </source>
</evidence>